<evidence type="ECO:0000256" key="4">
    <source>
        <dbReference type="ARBA" id="ARBA00038302"/>
    </source>
</evidence>
<evidence type="ECO:0000256" key="6">
    <source>
        <dbReference type="RuleBase" id="RU000382"/>
    </source>
</evidence>
<evidence type="ECO:0000256" key="1">
    <source>
        <dbReference type="ARBA" id="ARBA00001933"/>
    </source>
</evidence>
<dbReference type="InterPro" id="IPR050477">
    <property type="entry name" value="GrpII_AminoAcid_Decarb"/>
</dbReference>
<dbReference type="Gene3D" id="3.90.1150.10">
    <property type="entry name" value="Aspartate Aminotransferase, domain 1"/>
    <property type="match status" value="2"/>
</dbReference>
<dbReference type="GO" id="GO:0016020">
    <property type="term" value="C:membrane"/>
    <property type="evidence" value="ECO:0007669"/>
    <property type="project" value="GOC"/>
</dbReference>
<dbReference type="KEGG" id="lfa:LFA_3030"/>
<dbReference type="EC" id="4.1.2.27" evidence="7"/>
<name>A0A098G8Q7_9GAMM</name>
<dbReference type="InterPro" id="IPR015422">
    <property type="entry name" value="PyrdxlP-dep_Trfase_small"/>
</dbReference>
<dbReference type="InterPro" id="IPR015424">
    <property type="entry name" value="PyrdxlP-dep_Trfase"/>
</dbReference>
<dbReference type="GO" id="GO:0019752">
    <property type="term" value="P:carboxylic acid metabolic process"/>
    <property type="evidence" value="ECO:0007669"/>
    <property type="project" value="InterPro"/>
</dbReference>
<dbReference type="GO" id="GO:0008117">
    <property type="term" value="F:sphinganine-1-phosphate aldolase activity"/>
    <property type="evidence" value="ECO:0007669"/>
    <property type="project" value="UniProtKB-EC"/>
</dbReference>
<accession>A0A098G8Q7</accession>
<evidence type="ECO:0000256" key="3">
    <source>
        <dbReference type="ARBA" id="ARBA00023239"/>
    </source>
</evidence>
<dbReference type="InterPro" id="IPR015421">
    <property type="entry name" value="PyrdxlP-dep_Trfase_major"/>
</dbReference>
<dbReference type="PANTHER" id="PTHR42735">
    <property type="match status" value="1"/>
</dbReference>
<dbReference type="OrthoDB" id="9803665at2"/>
<dbReference type="Proteomes" id="UP000032430">
    <property type="component" value="Chromosome I"/>
</dbReference>
<dbReference type="STRING" id="1212491.LFA_3030"/>
<dbReference type="PANTHER" id="PTHR42735:SF6">
    <property type="entry name" value="SPHINGOSINE-1-PHOSPHATE LYASE 1"/>
    <property type="match status" value="1"/>
</dbReference>
<protein>
    <submittedName>
        <fullName evidence="7">Putative sphingosine-1-phosphate lyase</fullName>
        <ecNumber evidence="7">4.1.2.27</ecNumber>
    </submittedName>
</protein>
<dbReference type="Gene3D" id="3.40.640.10">
    <property type="entry name" value="Type I PLP-dependent aspartate aminotransferase-like (Major domain)"/>
    <property type="match status" value="1"/>
</dbReference>
<keyword evidence="8" id="KW-1185">Reference proteome</keyword>
<dbReference type="HOGENOM" id="CLU_028929_1_0_6"/>
<dbReference type="GO" id="GO:0030170">
    <property type="term" value="F:pyridoxal phosphate binding"/>
    <property type="evidence" value="ECO:0007669"/>
    <property type="project" value="InterPro"/>
</dbReference>
<keyword evidence="2 5" id="KW-0663">Pyridoxal phosphate</keyword>
<comment type="cofactor">
    <cofactor evidence="1 5 6">
        <name>pyridoxal 5'-phosphate</name>
        <dbReference type="ChEBI" id="CHEBI:597326"/>
    </cofactor>
</comment>
<evidence type="ECO:0000313" key="7">
    <source>
        <dbReference type="EMBL" id="CEG58379.1"/>
    </source>
</evidence>
<dbReference type="EMBL" id="LN614827">
    <property type="protein sequence ID" value="CEG58379.1"/>
    <property type="molecule type" value="Genomic_DNA"/>
</dbReference>
<gene>
    <name evidence="7" type="ORF">LFA_3030</name>
</gene>
<comment type="similarity">
    <text evidence="4">Belongs to the group II decarboxylase family. Sphingosine-1-phosphate lyase subfamily.</text>
</comment>
<dbReference type="RefSeq" id="WP_045096707.1">
    <property type="nucleotide sequence ID" value="NZ_LN614827.1"/>
</dbReference>
<proteinExistence type="inferred from homology"/>
<dbReference type="InterPro" id="IPR002129">
    <property type="entry name" value="PyrdxlP-dep_de-COase"/>
</dbReference>
<feature type="modified residue" description="N6-(pyridoxal phosphate)lysine" evidence="5">
    <location>
        <position position="358"/>
    </location>
</feature>
<dbReference type="Pfam" id="PF00282">
    <property type="entry name" value="Pyridoxal_deC"/>
    <property type="match status" value="1"/>
</dbReference>
<dbReference type="AlphaFoldDB" id="A0A098G8Q7"/>
<dbReference type="GO" id="GO:0030149">
    <property type="term" value="P:sphingolipid catabolic process"/>
    <property type="evidence" value="ECO:0007669"/>
    <property type="project" value="TreeGrafter"/>
</dbReference>
<evidence type="ECO:0000313" key="8">
    <source>
        <dbReference type="Proteomes" id="UP000032430"/>
    </source>
</evidence>
<reference evidence="8" key="1">
    <citation type="submission" date="2014-09" db="EMBL/GenBank/DDBJ databases">
        <authorList>
            <person name="Gomez-Valero L."/>
        </authorList>
    </citation>
    <scope>NUCLEOTIDE SEQUENCE [LARGE SCALE GENOMIC DNA]</scope>
    <source>
        <strain evidence="8">ATCC700992</strain>
    </source>
</reference>
<sequence>MLTFITGLLKSAVAGFDETLQDTPAHQIVLATAAVLLLWQQYPAIAQAYRARNNTTYKQRVIDVAYSLGKNLPQVQAYLKKELNKDLQSTQDKLRKQRSEMALQDKIPDEGTSPELILKEFGIDPETCLFNFAAVKNGDEAREFTVQQGDGQDSGALYAVHPQELTELLKEVYAKTSLTNPLHDKWSRVIAMQAEVIRWCQELFNGSKDGYGLITHGGSTSIIEAMAAYVIHARAKGIANPEIVVPETAHAAFKKAADLTGAKLITVPVDPKTGAVTAAEMRKYISRNTAVIVGSAPSYMNGINDPIDDLGQLAQEKGVPFHVDACLGGFLTAFLDTSKKPMDFRVKGVTSISADLHKYGCCPKGTSACLFSKDSPALSVYAALNWSGGLYTTPGILDGSTSGARVAEIYATLSYYGRNKYQEISANIVTLRQRLQDRVDQLCKSDDAGKREIYVYGNPQWSILGFRSDTLNPHFIADELDKRGWKLNLLQKPDGFHLCITHVHTLVEGFEDKFINDLKDSIAAVKQYPADKKPTGNVKVYGTIGILPTAVQEIVCTQYQKARLFYEATCSRLGLFSPPKREEEKTKEDRSDNELVM</sequence>
<dbReference type="SUPFAM" id="SSF53383">
    <property type="entry name" value="PLP-dependent transferases"/>
    <property type="match status" value="1"/>
</dbReference>
<evidence type="ECO:0000256" key="2">
    <source>
        <dbReference type="ARBA" id="ARBA00022898"/>
    </source>
</evidence>
<keyword evidence="3 6" id="KW-0456">Lyase</keyword>
<organism evidence="7 8">
    <name type="scientific">Legionella fallonii LLAP-10</name>
    <dbReference type="NCBI Taxonomy" id="1212491"/>
    <lineage>
        <taxon>Bacteria</taxon>
        <taxon>Pseudomonadati</taxon>
        <taxon>Pseudomonadota</taxon>
        <taxon>Gammaproteobacteria</taxon>
        <taxon>Legionellales</taxon>
        <taxon>Legionellaceae</taxon>
        <taxon>Legionella</taxon>
    </lineage>
</organism>
<evidence type="ECO:0000256" key="5">
    <source>
        <dbReference type="PIRSR" id="PIRSR602129-50"/>
    </source>
</evidence>